<gene>
    <name evidence="11" type="ORF">LUZ62_047800</name>
</gene>
<protein>
    <recommendedName>
        <fullName evidence="8">Patatin</fullName>
        <ecNumber evidence="8">3.1.1.-</ecNumber>
    </recommendedName>
</protein>
<organism evidence="11 12">
    <name type="scientific">Rhynchospora pubera</name>
    <dbReference type="NCBI Taxonomy" id="906938"/>
    <lineage>
        <taxon>Eukaryota</taxon>
        <taxon>Viridiplantae</taxon>
        <taxon>Streptophyta</taxon>
        <taxon>Embryophyta</taxon>
        <taxon>Tracheophyta</taxon>
        <taxon>Spermatophyta</taxon>
        <taxon>Magnoliopsida</taxon>
        <taxon>Liliopsida</taxon>
        <taxon>Poales</taxon>
        <taxon>Cyperaceae</taxon>
        <taxon>Cyperoideae</taxon>
        <taxon>Rhynchosporeae</taxon>
        <taxon>Rhynchospora</taxon>
    </lineage>
</organism>
<feature type="compositionally biased region" description="Polar residues" evidence="9">
    <location>
        <begin position="103"/>
        <end position="118"/>
    </location>
</feature>
<evidence type="ECO:0000256" key="3">
    <source>
        <dbReference type="ARBA" id="ARBA00022821"/>
    </source>
</evidence>
<keyword evidence="12" id="KW-1185">Reference proteome</keyword>
<keyword evidence="3" id="KW-0611">Plant defense</keyword>
<comment type="function">
    <text evidence="6">Possesses non-specific lipolytic acyl hydrolase (LAH) activity. Hydrolyzes phospholipids as well as galactolipids. May play a role in disease resistance.</text>
</comment>
<dbReference type="Gene3D" id="3.40.1090.10">
    <property type="entry name" value="Cytosolic phospholipase A2 catalytic domain"/>
    <property type="match status" value="1"/>
</dbReference>
<dbReference type="CDD" id="cd07214">
    <property type="entry name" value="Pat17_isozyme_like"/>
    <property type="match status" value="1"/>
</dbReference>
<evidence type="ECO:0000256" key="6">
    <source>
        <dbReference type="ARBA" id="ARBA00025642"/>
    </source>
</evidence>
<feature type="active site" description="Nucleophile" evidence="7">
    <location>
        <position position="287"/>
    </location>
</feature>
<dbReference type="EMBL" id="JAMFTS010000002">
    <property type="protein sequence ID" value="KAJ4796554.1"/>
    <property type="molecule type" value="Genomic_DNA"/>
</dbReference>
<feature type="short sequence motif" description="GXSXG" evidence="7">
    <location>
        <begin position="285"/>
        <end position="289"/>
    </location>
</feature>
<evidence type="ECO:0000256" key="9">
    <source>
        <dbReference type="SAM" id="MobiDB-lite"/>
    </source>
</evidence>
<evidence type="ECO:0000259" key="10">
    <source>
        <dbReference type="PROSITE" id="PS51635"/>
    </source>
</evidence>
<comment type="caution">
    <text evidence="11">The sequence shown here is derived from an EMBL/GenBank/DDBJ whole genome shotgun (WGS) entry which is preliminary data.</text>
</comment>
<feature type="short sequence motif" description="DGA/G" evidence="7">
    <location>
        <begin position="427"/>
        <end position="429"/>
    </location>
</feature>
<keyword evidence="2 7" id="KW-0378">Hydrolase</keyword>
<dbReference type="AlphaFoldDB" id="A0AAV8FXQ3"/>
<feature type="short sequence motif" description="GXGXXG" evidence="7">
    <location>
        <begin position="247"/>
        <end position="252"/>
    </location>
</feature>
<dbReference type="SUPFAM" id="SSF52151">
    <property type="entry name" value="FabD/lysophospholipase-like"/>
    <property type="match status" value="1"/>
</dbReference>
<keyword evidence="5 7" id="KW-0443">Lipid metabolism</keyword>
<dbReference type="PANTHER" id="PTHR32176">
    <property type="entry name" value="XYLOSE ISOMERASE"/>
    <property type="match status" value="1"/>
</dbReference>
<keyword evidence="4 7" id="KW-0442">Lipid degradation</keyword>
<evidence type="ECO:0000256" key="2">
    <source>
        <dbReference type="ARBA" id="ARBA00022801"/>
    </source>
</evidence>
<feature type="region of interest" description="Disordered" evidence="9">
    <location>
        <begin position="66"/>
        <end position="118"/>
    </location>
</feature>
<evidence type="ECO:0000256" key="4">
    <source>
        <dbReference type="ARBA" id="ARBA00022963"/>
    </source>
</evidence>
<evidence type="ECO:0000256" key="5">
    <source>
        <dbReference type="ARBA" id="ARBA00023098"/>
    </source>
</evidence>
<evidence type="ECO:0000313" key="11">
    <source>
        <dbReference type="EMBL" id="KAJ4796554.1"/>
    </source>
</evidence>
<evidence type="ECO:0000256" key="8">
    <source>
        <dbReference type="RuleBase" id="RU361262"/>
    </source>
</evidence>
<dbReference type="PANTHER" id="PTHR32176:SF26">
    <property type="entry name" value="PATATIN-LIKE PROTEIN 2"/>
    <property type="match status" value="1"/>
</dbReference>
<dbReference type="PROSITE" id="PS51635">
    <property type="entry name" value="PNPLA"/>
    <property type="match status" value="1"/>
</dbReference>
<sequence length="615" mass="67710">MVLASINGLGSEFNPFVAAITATSRHDSLAFADFTGMLLSHEALLKTQQSASSSTSFSLPSAFATIPENGFTRNTNRFRQNNNRQGQDRNNSGGRQYYPHIAQGSTFKPSGTTQFPVLLQPNSQPAAQNSQSGASTTTDNQQNQCQICKKFRHTAKNCRWRYQPDPNYQPKQAYVAQPTNVPNSNEWILDSGASHHVTNDINNLSAFFDYQGHDNLQIGDGTGLPIHHIGKCSPANGTIVTVLSIDGGGIRGLIPATILKRLEEELQNLDGKEARLADYFDVISGTSTGGLLALMLTAPDKNNRPLYAAKDLTNFYKEHGPKIFPHRSWWGNLVREFEGPKYDGKYLHSIVREKLGDLRLENTLTNVVIPTFDIKNLSPAVFSSFTMKFKPEKNALLSDIAIGTSAAPTYFPPYTFQNNNIEFNLIDGGVAANNPTLTAISHVSREVVLGNKERFPVEPTNYDKFLVISLGTGSNKSTKLCAAEASKWGVFGWIWNRRDGNSPIIDIFNYANADMTDIHVAVLFQALQSEANYLRIQQDELPGSLASMDDSSQENMDNLCKVGEKLLDAPASRVNLTTGLSNEISGGGTNAEMLKVFAKKLSDERKIRSQLICRM</sequence>
<dbReference type="GO" id="GO:0004620">
    <property type="term" value="F:phospholipase activity"/>
    <property type="evidence" value="ECO:0007669"/>
    <property type="project" value="TreeGrafter"/>
</dbReference>
<dbReference type="GO" id="GO:0006952">
    <property type="term" value="P:defense response"/>
    <property type="evidence" value="ECO:0007669"/>
    <property type="project" value="UniProtKB-KW"/>
</dbReference>
<feature type="compositionally biased region" description="Low complexity" evidence="9">
    <location>
        <begin position="66"/>
        <end position="96"/>
    </location>
</feature>
<comment type="domain">
    <text evidence="8">The nitrogen atoms of the two glycine residues in the GGXR motif define the oxyanion hole, and stabilize the oxyanion that forms during the nucleophilic attack by the catalytic serine during substrate cleavage.</text>
</comment>
<accession>A0AAV8FXQ3</accession>
<dbReference type="GO" id="GO:0016042">
    <property type="term" value="P:lipid catabolic process"/>
    <property type="evidence" value="ECO:0007669"/>
    <property type="project" value="UniProtKB-UniRule"/>
</dbReference>
<proteinExistence type="inferred from homology"/>
<comment type="similarity">
    <text evidence="1 8">Belongs to the patatin family.</text>
</comment>
<name>A0AAV8FXQ3_9POAL</name>
<evidence type="ECO:0000313" key="12">
    <source>
        <dbReference type="Proteomes" id="UP001140206"/>
    </source>
</evidence>
<dbReference type="GO" id="GO:0047372">
    <property type="term" value="F:monoacylglycerol lipase activity"/>
    <property type="evidence" value="ECO:0007669"/>
    <property type="project" value="TreeGrafter"/>
</dbReference>
<reference evidence="11" key="1">
    <citation type="submission" date="2022-08" db="EMBL/GenBank/DDBJ databases">
        <authorList>
            <person name="Marques A."/>
        </authorList>
    </citation>
    <scope>NUCLEOTIDE SEQUENCE</scope>
    <source>
        <strain evidence="11">RhyPub2mFocal</strain>
        <tissue evidence="11">Leaves</tissue>
    </source>
</reference>
<dbReference type="EC" id="3.1.1.-" evidence="8"/>
<dbReference type="FunFam" id="3.40.1090.10:FF:000005">
    <property type="entry name" value="Patatin"/>
    <property type="match status" value="1"/>
</dbReference>
<evidence type="ECO:0000256" key="7">
    <source>
        <dbReference type="PROSITE-ProRule" id="PRU01161"/>
    </source>
</evidence>
<dbReference type="Proteomes" id="UP001140206">
    <property type="component" value="Chromosome 2"/>
</dbReference>
<dbReference type="InterPro" id="IPR002641">
    <property type="entry name" value="PNPLA_dom"/>
</dbReference>
<evidence type="ECO:0000256" key="1">
    <source>
        <dbReference type="ARBA" id="ARBA00010240"/>
    </source>
</evidence>
<comment type="function">
    <text evidence="8">Lipolytic acyl hydrolase (LAH).</text>
</comment>
<dbReference type="Pfam" id="PF01734">
    <property type="entry name" value="Patatin"/>
    <property type="match status" value="1"/>
</dbReference>
<feature type="active site" description="Proton acceptor" evidence="7">
    <location>
        <position position="427"/>
    </location>
</feature>
<feature type="domain" description="PNPLA" evidence="10">
    <location>
        <begin position="243"/>
        <end position="440"/>
    </location>
</feature>
<dbReference type="InterPro" id="IPR016035">
    <property type="entry name" value="Acyl_Trfase/lysoPLipase"/>
</dbReference>